<keyword evidence="1" id="KW-0547">Nucleotide-binding</keyword>
<evidence type="ECO:0000256" key="2">
    <source>
        <dbReference type="ARBA" id="ARBA00022840"/>
    </source>
</evidence>
<dbReference type="GO" id="GO:0016887">
    <property type="term" value="F:ATP hydrolysis activity"/>
    <property type="evidence" value="ECO:0007669"/>
    <property type="project" value="InterPro"/>
</dbReference>
<dbReference type="Pfam" id="PF00005">
    <property type="entry name" value="ABC_tran"/>
    <property type="match status" value="1"/>
</dbReference>
<dbReference type="SMART" id="SM00382">
    <property type="entry name" value="AAA"/>
    <property type="match status" value="1"/>
</dbReference>
<dbReference type="RefSeq" id="WP_246344438.1">
    <property type="nucleotide sequence ID" value="NZ_JACHNU010000001.1"/>
</dbReference>
<evidence type="ECO:0000313" key="5">
    <source>
        <dbReference type="EMBL" id="MBB4661608.1"/>
    </source>
</evidence>
<protein>
    <submittedName>
        <fullName evidence="5">ABC-2 type transport system ATP-binding protein</fullName>
    </submittedName>
</protein>
<dbReference type="GO" id="GO:0005524">
    <property type="term" value="F:ATP binding"/>
    <property type="evidence" value="ECO:0007669"/>
    <property type="project" value="UniProtKB-KW"/>
</dbReference>
<dbReference type="PROSITE" id="PS00211">
    <property type="entry name" value="ABC_TRANSPORTER_1"/>
    <property type="match status" value="1"/>
</dbReference>
<reference evidence="5 6" key="1">
    <citation type="submission" date="2020-08" db="EMBL/GenBank/DDBJ databases">
        <title>Genomic Encyclopedia of Archaeal and Bacterial Type Strains, Phase II (KMG-II): from individual species to whole genera.</title>
        <authorList>
            <person name="Goeker M."/>
        </authorList>
    </citation>
    <scope>NUCLEOTIDE SEQUENCE [LARGE SCALE GENOMIC DNA]</scope>
    <source>
        <strain evidence="5 6">DSM 23288</strain>
    </source>
</reference>
<gene>
    <name evidence="5" type="ORF">BDZ31_001181</name>
</gene>
<evidence type="ECO:0000256" key="1">
    <source>
        <dbReference type="ARBA" id="ARBA00022741"/>
    </source>
</evidence>
<dbReference type="SUPFAM" id="SSF52540">
    <property type="entry name" value="P-loop containing nucleoside triphosphate hydrolases"/>
    <property type="match status" value="1"/>
</dbReference>
<dbReference type="AlphaFoldDB" id="A0A840IC24"/>
<comment type="caution">
    <text evidence="5">The sequence shown here is derived from an EMBL/GenBank/DDBJ whole genome shotgun (WGS) entry which is preliminary data.</text>
</comment>
<dbReference type="PANTHER" id="PTHR43038:SF8">
    <property type="entry name" value="ABC-TYPE MULTIDRUG TRANSPORT SYSTEM, ATPASE COMPONENT"/>
    <property type="match status" value="1"/>
</dbReference>
<dbReference type="InterPro" id="IPR003593">
    <property type="entry name" value="AAA+_ATPase"/>
</dbReference>
<dbReference type="InterPro" id="IPR017871">
    <property type="entry name" value="ABC_transporter-like_CS"/>
</dbReference>
<dbReference type="Proteomes" id="UP000585272">
    <property type="component" value="Unassembled WGS sequence"/>
</dbReference>
<keyword evidence="2 5" id="KW-0067">ATP-binding</keyword>
<evidence type="ECO:0000313" key="6">
    <source>
        <dbReference type="Proteomes" id="UP000585272"/>
    </source>
</evidence>
<dbReference type="InterPro" id="IPR027417">
    <property type="entry name" value="P-loop_NTPase"/>
</dbReference>
<feature type="region of interest" description="Disordered" evidence="3">
    <location>
        <begin position="251"/>
        <end position="272"/>
    </location>
</feature>
<evidence type="ECO:0000259" key="4">
    <source>
        <dbReference type="PROSITE" id="PS50893"/>
    </source>
</evidence>
<keyword evidence="6" id="KW-1185">Reference proteome</keyword>
<sequence>MDHATTSPPALELRRLTKRYDDGFLALEGFDLTVPAGEFFGLLGPNGAGKTTLISAVCNLIRTTDGEIRIFGHDHRVPGARRLIGLAEQDINLDRFLNVEETLLYHGGYYGMERAHAKRRAKEMMEIFDLSSKAQTRAPMLSGGMRRRLLIARALMHEPPLLILDEPTAGVDFELRLDLWQYIRRLHGEGTTVLLTTHYLEEAEELCNEIALIRGGRLLARDSADGLRAHYGVGTLADVYVKAMAESGGRRPWTRSEDLAQGARSSRDGATA</sequence>
<organism evidence="5 6">
    <name type="scientific">Conexibacter arvalis</name>
    <dbReference type="NCBI Taxonomy" id="912552"/>
    <lineage>
        <taxon>Bacteria</taxon>
        <taxon>Bacillati</taxon>
        <taxon>Actinomycetota</taxon>
        <taxon>Thermoleophilia</taxon>
        <taxon>Solirubrobacterales</taxon>
        <taxon>Conexibacteraceae</taxon>
        <taxon>Conexibacter</taxon>
    </lineage>
</organism>
<dbReference type="PANTHER" id="PTHR43038">
    <property type="entry name" value="ATP-BINDING CASSETTE, SUB-FAMILY H, MEMBER 1"/>
    <property type="match status" value="1"/>
</dbReference>
<accession>A0A840IC24</accession>
<dbReference type="EMBL" id="JACHNU010000001">
    <property type="protein sequence ID" value="MBB4661608.1"/>
    <property type="molecule type" value="Genomic_DNA"/>
</dbReference>
<dbReference type="PROSITE" id="PS50893">
    <property type="entry name" value="ABC_TRANSPORTER_2"/>
    <property type="match status" value="1"/>
</dbReference>
<dbReference type="InterPro" id="IPR003439">
    <property type="entry name" value="ABC_transporter-like_ATP-bd"/>
</dbReference>
<name>A0A840IC24_9ACTN</name>
<evidence type="ECO:0000256" key="3">
    <source>
        <dbReference type="SAM" id="MobiDB-lite"/>
    </source>
</evidence>
<proteinExistence type="predicted"/>
<dbReference type="Gene3D" id="3.40.50.300">
    <property type="entry name" value="P-loop containing nucleotide triphosphate hydrolases"/>
    <property type="match status" value="1"/>
</dbReference>
<feature type="domain" description="ABC transporter" evidence="4">
    <location>
        <begin position="11"/>
        <end position="240"/>
    </location>
</feature>